<organism evidence="1 2">
    <name type="scientific">Halteria grandinella</name>
    <dbReference type="NCBI Taxonomy" id="5974"/>
    <lineage>
        <taxon>Eukaryota</taxon>
        <taxon>Sar</taxon>
        <taxon>Alveolata</taxon>
        <taxon>Ciliophora</taxon>
        <taxon>Intramacronucleata</taxon>
        <taxon>Spirotrichea</taxon>
        <taxon>Stichotrichia</taxon>
        <taxon>Sporadotrichida</taxon>
        <taxon>Halteriidae</taxon>
        <taxon>Halteria</taxon>
    </lineage>
</organism>
<name>A0A8J8T360_HALGN</name>
<reference evidence="1" key="1">
    <citation type="submission" date="2019-06" db="EMBL/GenBank/DDBJ databases">
        <authorList>
            <person name="Zheng W."/>
        </authorList>
    </citation>
    <scope>NUCLEOTIDE SEQUENCE</scope>
    <source>
        <strain evidence="1">QDHG01</strain>
    </source>
</reference>
<sequence>MMDMDCSIAKITNMIITFMNVHGKTGYPQVAIMLSQLLVKSGGIIQVLWMINIKPAAQGFKLMMMVQALKENTLMDNKMGMENSYFRMDNLSKGNTKIVLEKENTNYTRRKEG</sequence>
<dbReference type="Proteomes" id="UP000785679">
    <property type="component" value="Unassembled WGS sequence"/>
</dbReference>
<evidence type="ECO:0000313" key="1">
    <source>
        <dbReference type="EMBL" id="TNV79851.1"/>
    </source>
</evidence>
<protein>
    <submittedName>
        <fullName evidence="1">Uncharacterized protein</fullName>
    </submittedName>
</protein>
<evidence type="ECO:0000313" key="2">
    <source>
        <dbReference type="Proteomes" id="UP000785679"/>
    </source>
</evidence>
<dbReference type="EMBL" id="RRYP01008326">
    <property type="protein sequence ID" value="TNV79851.1"/>
    <property type="molecule type" value="Genomic_DNA"/>
</dbReference>
<proteinExistence type="predicted"/>
<comment type="caution">
    <text evidence="1">The sequence shown here is derived from an EMBL/GenBank/DDBJ whole genome shotgun (WGS) entry which is preliminary data.</text>
</comment>
<accession>A0A8J8T360</accession>
<dbReference type="AlphaFoldDB" id="A0A8J8T360"/>
<keyword evidence="2" id="KW-1185">Reference proteome</keyword>
<gene>
    <name evidence="1" type="ORF">FGO68_gene4228</name>
</gene>